<keyword evidence="7 9" id="KW-0732">Signal</keyword>
<evidence type="ECO:0000256" key="7">
    <source>
        <dbReference type="ARBA" id="ARBA00022729"/>
    </source>
</evidence>
<dbReference type="InterPro" id="IPR001638">
    <property type="entry name" value="Solute-binding_3/MltF_N"/>
</dbReference>
<feature type="signal peptide" evidence="9">
    <location>
        <begin position="1"/>
        <end position="25"/>
    </location>
</feature>
<comment type="similarity">
    <text evidence="3">Belongs to the bacterial solute-binding protein SsuA/TauA family.</text>
</comment>
<dbReference type="NCBIfam" id="TIGR01728">
    <property type="entry name" value="SsuA_fam"/>
    <property type="match status" value="1"/>
</dbReference>
<evidence type="ECO:0000256" key="6">
    <source>
        <dbReference type="ARBA" id="ARBA00022519"/>
    </source>
</evidence>
<feature type="domain" description="Solute-binding protein family 3/N-terminal" evidence="10">
    <location>
        <begin position="30"/>
        <end position="265"/>
    </location>
</feature>
<dbReference type="RefSeq" id="WP_260560139.1">
    <property type="nucleotide sequence ID" value="NZ_BAABEC010000190.1"/>
</dbReference>
<keyword evidence="8" id="KW-0472">Membrane</keyword>
<dbReference type="PANTHER" id="PTHR30024">
    <property type="entry name" value="ALIPHATIC SULFONATES-BINDING PROTEIN-RELATED"/>
    <property type="match status" value="1"/>
</dbReference>
<evidence type="ECO:0000256" key="1">
    <source>
        <dbReference type="ARBA" id="ARBA00004308"/>
    </source>
</evidence>
<organism evidence="11 12">
    <name type="scientific">Deinococcus rubellus</name>
    <dbReference type="NCBI Taxonomy" id="1889240"/>
    <lineage>
        <taxon>Bacteria</taxon>
        <taxon>Thermotogati</taxon>
        <taxon>Deinococcota</taxon>
        <taxon>Deinococci</taxon>
        <taxon>Deinococcales</taxon>
        <taxon>Deinococcaceae</taxon>
        <taxon>Deinococcus</taxon>
    </lineage>
</organism>
<reference evidence="11" key="1">
    <citation type="submission" date="2022-09" db="EMBL/GenBank/DDBJ databases">
        <title>genome sequence of Deinococcus rubellus.</title>
        <authorList>
            <person name="Srinivasan S."/>
        </authorList>
    </citation>
    <scope>NUCLEOTIDE SEQUENCE</scope>
    <source>
        <strain evidence="11">Ant6</strain>
    </source>
</reference>
<evidence type="ECO:0000256" key="2">
    <source>
        <dbReference type="ARBA" id="ARBA00004418"/>
    </source>
</evidence>
<dbReference type="Gene3D" id="3.40.190.10">
    <property type="entry name" value="Periplasmic binding protein-like II"/>
    <property type="match status" value="2"/>
</dbReference>
<evidence type="ECO:0000256" key="5">
    <source>
        <dbReference type="ARBA" id="ARBA00022475"/>
    </source>
</evidence>
<dbReference type="EMBL" id="CP104213">
    <property type="protein sequence ID" value="UWX63860.1"/>
    <property type="molecule type" value="Genomic_DNA"/>
</dbReference>
<dbReference type="SUPFAM" id="SSF53850">
    <property type="entry name" value="Periplasmic binding protein-like II"/>
    <property type="match status" value="1"/>
</dbReference>
<proteinExistence type="inferred from homology"/>
<keyword evidence="4" id="KW-0813">Transport</keyword>
<evidence type="ECO:0000256" key="8">
    <source>
        <dbReference type="ARBA" id="ARBA00023136"/>
    </source>
</evidence>
<keyword evidence="6" id="KW-0997">Cell inner membrane</keyword>
<evidence type="ECO:0000259" key="10">
    <source>
        <dbReference type="SMART" id="SM00062"/>
    </source>
</evidence>
<evidence type="ECO:0000313" key="12">
    <source>
        <dbReference type="Proteomes" id="UP001060261"/>
    </source>
</evidence>
<evidence type="ECO:0000256" key="3">
    <source>
        <dbReference type="ARBA" id="ARBA00010742"/>
    </source>
</evidence>
<evidence type="ECO:0000313" key="11">
    <source>
        <dbReference type="EMBL" id="UWX63860.1"/>
    </source>
</evidence>
<name>A0ABY5YFJ9_9DEIO</name>
<dbReference type="SMART" id="SM00062">
    <property type="entry name" value="PBPb"/>
    <property type="match status" value="1"/>
</dbReference>
<dbReference type="InterPro" id="IPR010067">
    <property type="entry name" value="ABC_SsuA_sub-bd"/>
</dbReference>
<dbReference type="Pfam" id="PF13379">
    <property type="entry name" value="NMT1_2"/>
    <property type="match status" value="1"/>
</dbReference>
<protein>
    <submittedName>
        <fullName evidence="11">ABC transporter substrate-binding protein</fullName>
    </submittedName>
</protein>
<accession>A0ABY5YFJ9</accession>
<dbReference type="InterPro" id="IPR044527">
    <property type="entry name" value="NrtA/CpmA_ABC-bd_dom"/>
</dbReference>
<gene>
    <name evidence="11" type="ORF">N0D28_14205</name>
</gene>
<sequence>MTHRTRVPLAALTFISLGLLGLAQAQGATTVRIGFFPNLTHAPALVADAKGYYAAQLKGVKVEIKTFVSGTTLSEAFAAGAIDIGLIGPGPAINAAAKGIPVQIIAGASEAGAVLIVRKDLSLSAYKDLAGKKIGVPSLGNTQDISLRALLSANTLKPQDSGGTVTIMPVAPADVAAAFLSKQLDAALVPEPWGAQLEAQGNKVLGDEKSIWRGGKYPSAVVIVNTKFAQANPEIVKGFLKAHLQAVNFMARSPVAAQEAISGELLKLTNQKIDARVLQRALKRTQITSDIDIDALKDYGQLSLAAGYTRTLPDFGTLIDLSVLKSLGGK</sequence>
<dbReference type="Proteomes" id="UP001060261">
    <property type="component" value="Chromosome"/>
</dbReference>
<keyword evidence="5" id="KW-1003">Cell membrane</keyword>
<dbReference type="CDD" id="cd13553">
    <property type="entry name" value="PBP2_NrtA_CpmA_like"/>
    <property type="match status" value="1"/>
</dbReference>
<feature type="chain" id="PRO_5045504411" evidence="9">
    <location>
        <begin position="26"/>
        <end position="330"/>
    </location>
</feature>
<dbReference type="PANTHER" id="PTHR30024:SF47">
    <property type="entry name" value="TAURINE-BINDING PERIPLASMIC PROTEIN"/>
    <property type="match status" value="1"/>
</dbReference>
<evidence type="ECO:0000256" key="4">
    <source>
        <dbReference type="ARBA" id="ARBA00022448"/>
    </source>
</evidence>
<comment type="subcellular location">
    <subcellularLocation>
        <location evidence="1">Endomembrane system</location>
    </subcellularLocation>
    <subcellularLocation>
        <location evidence="2">Periplasm</location>
    </subcellularLocation>
</comment>
<keyword evidence="12" id="KW-1185">Reference proteome</keyword>
<evidence type="ECO:0000256" key="9">
    <source>
        <dbReference type="SAM" id="SignalP"/>
    </source>
</evidence>